<dbReference type="GO" id="GO:0051287">
    <property type="term" value="F:NAD binding"/>
    <property type="evidence" value="ECO:0007669"/>
    <property type="project" value="InterPro"/>
</dbReference>
<dbReference type="RefSeq" id="WP_071649495.1">
    <property type="nucleotide sequence ID" value="NZ_CP017962.1"/>
</dbReference>
<evidence type="ECO:0000313" key="7">
    <source>
        <dbReference type="Proteomes" id="UP000182945"/>
    </source>
</evidence>
<dbReference type="EMBL" id="CP017962">
    <property type="protein sequence ID" value="APC49458.1"/>
    <property type="molecule type" value="Genomic_DNA"/>
</dbReference>
<dbReference type="GO" id="GO:0016628">
    <property type="term" value="F:oxidoreductase activity, acting on the CH-CH group of donors, NAD or NADP as acceptor"/>
    <property type="evidence" value="ECO:0007669"/>
    <property type="project" value="InterPro"/>
</dbReference>
<organism evidence="6 7">
    <name type="scientific">Virgibacillus halodenitrificans</name>
    <name type="common">Bacillus halodenitrificans</name>
    <dbReference type="NCBI Taxonomy" id="1482"/>
    <lineage>
        <taxon>Bacteria</taxon>
        <taxon>Bacillati</taxon>
        <taxon>Bacillota</taxon>
        <taxon>Bacilli</taxon>
        <taxon>Bacillales</taxon>
        <taxon>Bacillaceae</taxon>
        <taxon>Virgibacillus</taxon>
    </lineage>
</organism>
<dbReference type="InterPro" id="IPR036220">
    <property type="entry name" value="UDP-Glc/GDP-Man_DH_C_sf"/>
</dbReference>
<dbReference type="InterPro" id="IPR008927">
    <property type="entry name" value="6-PGluconate_DH-like_C_sf"/>
</dbReference>
<dbReference type="Pfam" id="PF03721">
    <property type="entry name" value="UDPG_MGDP_dh_N"/>
    <property type="match status" value="1"/>
</dbReference>
<dbReference type="InterPro" id="IPR014026">
    <property type="entry name" value="UDP-Glc/GDP-Man_DH_dimer"/>
</dbReference>
<keyword evidence="4" id="KW-1133">Transmembrane helix</keyword>
<dbReference type="InterPro" id="IPR017476">
    <property type="entry name" value="UDP-Glc/GDP-Man"/>
</dbReference>
<dbReference type="NCBIfam" id="TIGR03026">
    <property type="entry name" value="NDP-sugDHase"/>
    <property type="match status" value="1"/>
</dbReference>
<evidence type="ECO:0000256" key="2">
    <source>
        <dbReference type="ARBA" id="ARBA00023027"/>
    </source>
</evidence>
<name>A0AAC9J2N3_VIRHA</name>
<dbReference type="SUPFAM" id="SSF52413">
    <property type="entry name" value="UDP-glucose/GDP-mannose dehydrogenase C-terminal domain"/>
    <property type="match status" value="1"/>
</dbReference>
<dbReference type="PIRSF" id="PIRSF000124">
    <property type="entry name" value="UDPglc_GDPman_dh"/>
    <property type="match status" value="1"/>
</dbReference>
<evidence type="ECO:0000313" key="6">
    <source>
        <dbReference type="EMBL" id="APC49458.1"/>
    </source>
</evidence>
<sequence length="422" mass="47162">MTHKLIIGIVGLGYVGLPLAQLFINKGHKVYGIDSDQNKISLLKKNTSYLADFSNEQINELFTNDLFSVSTSYHYLSKVDAIIFCVPTPLNNLDEPDLQYVKGAIEAALPFLKKEQLLVLESSTYPGTTEEEIVPLVQGKGWEVGKDIFVAYSPERINPGQKVHKLEDIPKIVGGETKLCTNYAKEIYESVFNKVINVSSSKVAEVSKLVENAQRLINISFMNELAILCDKLDVNIWEVIEACSTKPFGFTPYFPGPGVGGHCIPVDPIYLSWKAKHHGVNLSFIQAAKKINDNMPAFIVEKVTKHLLKPINKSKILIIGVAYKKDVNDIRESSAIQIFKLLDDLGIDVTYHDPHVPELSLGSVQQESLVLTEENIKIQDCVLILTDHNSVDYQNIIDHSNLVIDTRNVTSRYNQLDNVILL</sequence>
<evidence type="ECO:0000259" key="5">
    <source>
        <dbReference type="SMART" id="SM00984"/>
    </source>
</evidence>
<proteinExistence type="inferred from homology"/>
<dbReference type="Gene3D" id="3.40.50.720">
    <property type="entry name" value="NAD(P)-binding Rossmann-like Domain"/>
    <property type="match status" value="2"/>
</dbReference>
<dbReference type="Pfam" id="PF00984">
    <property type="entry name" value="UDPG_MGDP_dh"/>
    <property type="match status" value="1"/>
</dbReference>
<dbReference type="PANTHER" id="PTHR43491">
    <property type="entry name" value="UDP-N-ACETYL-D-MANNOSAMINE DEHYDROGENASE"/>
    <property type="match status" value="1"/>
</dbReference>
<dbReference type="InterPro" id="IPR014027">
    <property type="entry name" value="UDP-Glc/GDP-Man_DH_C"/>
</dbReference>
<evidence type="ECO:0000256" key="1">
    <source>
        <dbReference type="ARBA" id="ARBA00023002"/>
    </source>
</evidence>
<accession>A0AAC9J2N3</accession>
<dbReference type="InterPro" id="IPR028359">
    <property type="entry name" value="UDP_ManNAc/GlcNAc_DH"/>
</dbReference>
<dbReference type="InterPro" id="IPR036291">
    <property type="entry name" value="NAD(P)-bd_dom_sf"/>
</dbReference>
<dbReference type="SMART" id="SM00984">
    <property type="entry name" value="UDPG_MGDP_dh_C"/>
    <property type="match status" value="1"/>
</dbReference>
<dbReference type="GO" id="GO:0016616">
    <property type="term" value="F:oxidoreductase activity, acting on the CH-OH group of donors, NAD or NADP as acceptor"/>
    <property type="evidence" value="ECO:0007669"/>
    <property type="project" value="InterPro"/>
</dbReference>
<evidence type="ECO:0000256" key="3">
    <source>
        <dbReference type="PIRNR" id="PIRNR000124"/>
    </source>
</evidence>
<dbReference type="SUPFAM" id="SSF48179">
    <property type="entry name" value="6-phosphogluconate dehydrogenase C-terminal domain-like"/>
    <property type="match status" value="1"/>
</dbReference>
<feature type="transmembrane region" description="Helical" evidence="4">
    <location>
        <begin position="6"/>
        <end position="24"/>
    </location>
</feature>
<dbReference type="PIRSF" id="PIRSF500136">
    <property type="entry name" value="UDP_ManNAc_DH"/>
    <property type="match status" value="1"/>
</dbReference>
<keyword evidence="4" id="KW-0472">Membrane</keyword>
<keyword evidence="2" id="KW-0520">NAD</keyword>
<dbReference type="SUPFAM" id="SSF51735">
    <property type="entry name" value="NAD(P)-binding Rossmann-fold domains"/>
    <property type="match status" value="1"/>
</dbReference>
<dbReference type="GO" id="GO:0000271">
    <property type="term" value="P:polysaccharide biosynthetic process"/>
    <property type="evidence" value="ECO:0007669"/>
    <property type="project" value="InterPro"/>
</dbReference>
<keyword evidence="1" id="KW-0560">Oxidoreductase</keyword>
<dbReference type="Proteomes" id="UP000182945">
    <property type="component" value="Chromosome"/>
</dbReference>
<dbReference type="PANTHER" id="PTHR43491:SF1">
    <property type="entry name" value="UDP-N-ACETYL-D-MANNOSAMINE DEHYDROGENASE"/>
    <property type="match status" value="1"/>
</dbReference>
<protein>
    <submittedName>
        <fullName evidence="6">UDP-N-acetyl-D-glucosamine dehydrogenase</fullName>
    </submittedName>
</protein>
<keyword evidence="4" id="KW-0812">Transmembrane</keyword>
<dbReference type="AlphaFoldDB" id="A0AAC9J2N3"/>
<comment type="similarity">
    <text evidence="3">Belongs to the UDP-glucose/GDP-mannose dehydrogenase family.</text>
</comment>
<dbReference type="InterPro" id="IPR001732">
    <property type="entry name" value="UDP-Glc/GDP-Man_DH_N"/>
</dbReference>
<dbReference type="GeneID" id="71515756"/>
<reference evidence="6 7" key="1">
    <citation type="submission" date="2016-11" db="EMBL/GenBank/DDBJ databases">
        <title>Complete genome sequencing of Virgibacillus halodenitrificans PDB-F2.</title>
        <authorList>
            <person name="Sun Z."/>
            <person name="Zhou Y."/>
            <person name="Li H."/>
        </authorList>
    </citation>
    <scope>NUCLEOTIDE SEQUENCE [LARGE SCALE GENOMIC DNA]</scope>
    <source>
        <strain evidence="6 7">PDB-F2</strain>
    </source>
</reference>
<evidence type="ECO:0000256" key="4">
    <source>
        <dbReference type="SAM" id="Phobius"/>
    </source>
</evidence>
<dbReference type="Pfam" id="PF03720">
    <property type="entry name" value="UDPG_MGDP_dh_C"/>
    <property type="match status" value="1"/>
</dbReference>
<gene>
    <name evidence="6" type="ORF">BME96_15195</name>
</gene>
<dbReference type="KEGG" id="vhl:BME96_15195"/>
<feature type="domain" description="UDP-glucose/GDP-mannose dehydrogenase C-terminal" evidence="5">
    <location>
        <begin position="317"/>
        <end position="412"/>
    </location>
</feature>